<protein>
    <recommendedName>
        <fullName evidence="3">Dopa decarboxylase protein remnant</fullName>
    </recommendedName>
</protein>
<organism evidence="2">
    <name type="scientific">Klebsiella pneumoniae</name>
    <dbReference type="NCBI Taxonomy" id="573"/>
    <lineage>
        <taxon>Bacteria</taxon>
        <taxon>Pseudomonadati</taxon>
        <taxon>Pseudomonadota</taxon>
        <taxon>Gammaproteobacteria</taxon>
        <taxon>Enterobacterales</taxon>
        <taxon>Enterobacteriaceae</taxon>
        <taxon>Klebsiella/Raoultella group</taxon>
        <taxon>Klebsiella</taxon>
        <taxon>Klebsiella pneumoniae complex</taxon>
    </lineage>
</organism>
<gene>
    <name evidence="2" type="ORF">TP_044</name>
</gene>
<dbReference type="EMBL" id="KY689238">
    <property type="protein sequence ID" value="ASK07587.1"/>
    <property type="molecule type" value="Genomic_DNA"/>
</dbReference>
<accession>A0A220QRB3</accession>
<evidence type="ECO:0000313" key="2">
    <source>
        <dbReference type="EMBL" id="ASK07587.1"/>
    </source>
</evidence>
<name>A0A220QRB3_KLEPN</name>
<evidence type="ECO:0008006" key="3">
    <source>
        <dbReference type="Google" id="ProtNLM"/>
    </source>
</evidence>
<dbReference type="AlphaFoldDB" id="A0A220QRB3"/>
<sequence>MKVLSRGQVQQVPAQSQNRGPGNSTAKVLKGRKTDKGESWMSTQNVNVKPSTKESTTLRTDGFVRNIHSRNPFDVIRADVVLERIEKEAGWCCGMHYELYQAHLLGGALDYLDALPLKDRPVLMGAAAKRGYLLTLAEEERALEARDVLMSELAANDC</sequence>
<feature type="compositionally biased region" description="Polar residues" evidence="1">
    <location>
        <begin position="7"/>
        <end position="26"/>
    </location>
</feature>
<feature type="region of interest" description="Disordered" evidence="1">
    <location>
        <begin position="1"/>
        <end position="41"/>
    </location>
</feature>
<reference evidence="2" key="1">
    <citation type="submission" date="2017-07" db="EMBL/GenBank/DDBJ databases">
        <title>Dissemination of carbapenem-resistant Klebsiella pneumoniae harboring KPC-carried plasmid pKPC-P16, a pKPC-LK30 variant, in northern Taiwan.</title>
        <authorList>
            <person name="Chen J.-Y."/>
            <person name="Chen C.-H."/>
            <person name="Liao P.-C."/>
            <person name="Lu C.-W."/>
            <person name="Lin Y.-Y."/>
            <person name="Liou M.-L."/>
        </authorList>
    </citation>
    <scope>NUCLEOTIDE SEQUENCE</scope>
    <source>
        <strain evidence="2">TP-P16</strain>
        <plasmid evidence="2">pKPC_P16</plasmid>
    </source>
</reference>
<proteinExistence type="predicted"/>
<geneLocation type="plasmid" evidence="2">
    <name>pKPC_P16</name>
</geneLocation>
<evidence type="ECO:0000256" key="1">
    <source>
        <dbReference type="SAM" id="MobiDB-lite"/>
    </source>
</evidence>
<keyword evidence="2" id="KW-0614">Plasmid</keyword>